<evidence type="ECO:0000313" key="1">
    <source>
        <dbReference type="EMBL" id="HJG92371.1"/>
    </source>
</evidence>
<gene>
    <name evidence="1" type="ORF">K8V81_11695</name>
</gene>
<organism evidence="1 2">
    <name type="scientific">Brachybacterium massiliense</name>
    <dbReference type="NCBI Taxonomy" id="1755098"/>
    <lineage>
        <taxon>Bacteria</taxon>
        <taxon>Bacillati</taxon>
        <taxon>Actinomycetota</taxon>
        <taxon>Actinomycetes</taxon>
        <taxon>Micrococcales</taxon>
        <taxon>Dermabacteraceae</taxon>
        <taxon>Brachybacterium</taxon>
    </lineage>
</organism>
<accession>A0A921MYB5</accession>
<name>A0A921MYB5_9MICO</name>
<protein>
    <submittedName>
        <fullName evidence="1">Uncharacterized protein</fullName>
    </submittedName>
</protein>
<reference evidence="1" key="1">
    <citation type="journal article" date="2021" name="PeerJ">
        <title>Extensive microbial diversity within the chicken gut microbiome revealed by metagenomics and culture.</title>
        <authorList>
            <person name="Gilroy R."/>
            <person name="Ravi A."/>
            <person name="Getino M."/>
            <person name="Pursley I."/>
            <person name="Horton D.L."/>
            <person name="Alikhan N.F."/>
            <person name="Baker D."/>
            <person name="Gharbi K."/>
            <person name="Hall N."/>
            <person name="Watson M."/>
            <person name="Adriaenssens E.M."/>
            <person name="Foster-Nyarko E."/>
            <person name="Jarju S."/>
            <person name="Secka A."/>
            <person name="Antonio M."/>
            <person name="Oren A."/>
            <person name="Chaudhuri R.R."/>
            <person name="La Ragione R."/>
            <person name="Hildebrand F."/>
            <person name="Pallen M.J."/>
        </authorList>
    </citation>
    <scope>NUCLEOTIDE SEQUENCE</scope>
    <source>
        <strain evidence="1">ChiGjej5B5-22894</strain>
    </source>
</reference>
<dbReference type="Proteomes" id="UP000742460">
    <property type="component" value="Unassembled WGS sequence"/>
</dbReference>
<sequence>MSGDPGTHPGSGVVLTVRAEPEAAEALLEEFFTGRGWSVAERGPGRVSYEIGSRRRTVFLGALAGSAFHLTAPLELREGPGVTEIRYLWGDSAGRALGGLRGRARAARTHGETAAALERKLEADGRLVRVRRS</sequence>
<reference evidence="1" key="2">
    <citation type="submission" date="2021-09" db="EMBL/GenBank/DDBJ databases">
        <authorList>
            <person name="Gilroy R."/>
        </authorList>
    </citation>
    <scope>NUCLEOTIDE SEQUENCE</scope>
    <source>
        <strain evidence="1">ChiGjej5B5-22894</strain>
    </source>
</reference>
<dbReference type="EMBL" id="DYUE01000275">
    <property type="protein sequence ID" value="HJG92371.1"/>
    <property type="molecule type" value="Genomic_DNA"/>
</dbReference>
<comment type="caution">
    <text evidence="1">The sequence shown here is derived from an EMBL/GenBank/DDBJ whole genome shotgun (WGS) entry which is preliminary data.</text>
</comment>
<evidence type="ECO:0000313" key="2">
    <source>
        <dbReference type="Proteomes" id="UP000742460"/>
    </source>
</evidence>
<dbReference type="AlphaFoldDB" id="A0A921MYB5"/>
<proteinExistence type="predicted"/>